<dbReference type="Proteomes" id="UP001162483">
    <property type="component" value="Unassembled WGS sequence"/>
</dbReference>
<dbReference type="EMBL" id="CATNWA010005115">
    <property type="protein sequence ID" value="CAI9549382.1"/>
    <property type="molecule type" value="Genomic_DNA"/>
</dbReference>
<proteinExistence type="predicted"/>
<reference evidence="1" key="1">
    <citation type="submission" date="2023-05" db="EMBL/GenBank/DDBJ databases">
        <authorList>
            <person name="Stuckert A."/>
        </authorList>
    </citation>
    <scope>NUCLEOTIDE SEQUENCE</scope>
</reference>
<accession>A0ABN9BPC9</accession>
<keyword evidence="2" id="KW-1185">Reference proteome</keyword>
<evidence type="ECO:0000313" key="2">
    <source>
        <dbReference type="Proteomes" id="UP001162483"/>
    </source>
</evidence>
<evidence type="ECO:0000313" key="1">
    <source>
        <dbReference type="EMBL" id="CAI9549382.1"/>
    </source>
</evidence>
<sequence>MDAGIGWRRWPGTLQGTNFRSAGQGKCCRESLSNAAGYSRV</sequence>
<organism evidence="1 2">
    <name type="scientific">Staurois parvus</name>
    <dbReference type="NCBI Taxonomy" id="386267"/>
    <lineage>
        <taxon>Eukaryota</taxon>
        <taxon>Metazoa</taxon>
        <taxon>Chordata</taxon>
        <taxon>Craniata</taxon>
        <taxon>Vertebrata</taxon>
        <taxon>Euteleostomi</taxon>
        <taxon>Amphibia</taxon>
        <taxon>Batrachia</taxon>
        <taxon>Anura</taxon>
        <taxon>Neobatrachia</taxon>
        <taxon>Ranoidea</taxon>
        <taxon>Ranidae</taxon>
        <taxon>Staurois</taxon>
    </lineage>
</organism>
<gene>
    <name evidence="1" type="ORF">SPARVUS_LOCUS3337416</name>
</gene>
<name>A0ABN9BPC9_9NEOB</name>
<comment type="caution">
    <text evidence="1">The sequence shown here is derived from an EMBL/GenBank/DDBJ whole genome shotgun (WGS) entry which is preliminary data.</text>
</comment>
<protein>
    <submittedName>
        <fullName evidence="1">Uncharacterized protein</fullName>
    </submittedName>
</protein>